<proteinExistence type="predicted"/>
<evidence type="ECO:0008006" key="4">
    <source>
        <dbReference type="Google" id="ProtNLM"/>
    </source>
</evidence>
<reference evidence="2 3" key="1">
    <citation type="submission" date="2023-05" db="EMBL/GenBank/DDBJ databases">
        <title>Sequencing and Assembly of Streptomyces sp. NP73.</title>
        <authorList>
            <person name="Konwar A.N."/>
            <person name="Saikia K."/>
            <person name="Thakur D."/>
        </authorList>
    </citation>
    <scope>NUCLEOTIDE SEQUENCE [LARGE SCALE GENOMIC DNA]</scope>
    <source>
        <strain evidence="2 3">NP73</strain>
    </source>
</reference>
<name>A0ABT7GXD5_9ACTN</name>
<evidence type="ECO:0000313" key="3">
    <source>
        <dbReference type="Proteomes" id="UP001223390"/>
    </source>
</evidence>
<organism evidence="2 3">
    <name type="scientific">Streptomyces katrae</name>
    <dbReference type="NCBI Taxonomy" id="68223"/>
    <lineage>
        <taxon>Bacteria</taxon>
        <taxon>Bacillati</taxon>
        <taxon>Actinomycetota</taxon>
        <taxon>Actinomycetes</taxon>
        <taxon>Kitasatosporales</taxon>
        <taxon>Streptomycetaceae</taxon>
        <taxon>Streptomyces</taxon>
    </lineage>
</organism>
<evidence type="ECO:0000313" key="2">
    <source>
        <dbReference type="EMBL" id="MDK9497931.1"/>
    </source>
</evidence>
<dbReference type="RefSeq" id="WP_285343584.1">
    <property type="nucleotide sequence ID" value="NZ_JASITI010000024.1"/>
</dbReference>
<feature type="signal peptide" evidence="1">
    <location>
        <begin position="1"/>
        <end position="31"/>
    </location>
</feature>
<keyword evidence="1" id="KW-0732">Signal</keyword>
<accession>A0ABT7GXD5</accession>
<evidence type="ECO:0000256" key="1">
    <source>
        <dbReference type="SAM" id="SignalP"/>
    </source>
</evidence>
<dbReference type="EMBL" id="JASITI010000024">
    <property type="protein sequence ID" value="MDK9497931.1"/>
    <property type="molecule type" value="Genomic_DNA"/>
</dbReference>
<dbReference type="PROSITE" id="PS51257">
    <property type="entry name" value="PROKAR_LIPOPROTEIN"/>
    <property type="match status" value="1"/>
</dbReference>
<dbReference type="Proteomes" id="UP001223390">
    <property type="component" value="Unassembled WGS sequence"/>
</dbReference>
<protein>
    <recommendedName>
        <fullName evidence="4">Lipoprotein</fullName>
    </recommendedName>
</protein>
<sequence length="199" mass="19368">MTSRTAPFRGTVAALSAAGAILLAGCGPAPAPEPRAEAPAADPNAAFLAEVAARCATATASPTAATSAGDAAAPADPESRKYAENHAYRQQTELSPAARCRGEAHAARIRAELAAAPVTDPAGLTALLRGLGYPVGSGDVYEGNAVQGPGFALLLPGAGPCVSGRAAAPAAAGASPAPARAEAHGVYLEGGCREPAGGH</sequence>
<gene>
    <name evidence="2" type="ORF">QEZ40_002876</name>
</gene>
<comment type="caution">
    <text evidence="2">The sequence shown here is derived from an EMBL/GenBank/DDBJ whole genome shotgun (WGS) entry which is preliminary data.</text>
</comment>
<keyword evidence="3" id="KW-1185">Reference proteome</keyword>
<feature type="chain" id="PRO_5046233856" description="Lipoprotein" evidence="1">
    <location>
        <begin position="32"/>
        <end position="199"/>
    </location>
</feature>